<keyword evidence="2" id="KW-1185">Reference proteome</keyword>
<gene>
    <name evidence="1" type="ORF">ACFSUQ_09565</name>
</gene>
<evidence type="ECO:0000313" key="2">
    <source>
        <dbReference type="Proteomes" id="UP001597453"/>
    </source>
</evidence>
<comment type="caution">
    <text evidence="1">The sequence shown here is derived from an EMBL/GenBank/DDBJ whole genome shotgun (WGS) entry which is preliminary data.</text>
</comment>
<dbReference type="RefSeq" id="WP_159421485.1">
    <property type="nucleotide sequence ID" value="NZ_JBHUNF010000010.1"/>
</dbReference>
<evidence type="ECO:0000313" key="1">
    <source>
        <dbReference type="EMBL" id="MFD2675535.1"/>
    </source>
</evidence>
<sequence length="100" mass="11008">MAELYIREGDLEKTSERTALVAAEVGNRRLSSMPIAEIEGMPGMAESGLEELARDLRKFMDDLAARLDEASNDCLAVAAEFANVDEAFVREFEVTIGDRP</sequence>
<dbReference type="EMBL" id="JBHUNF010000010">
    <property type="protein sequence ID" value="MFD2675535.1"/>
    <property type="molecule type" value="Genomic_DNA"/>
</dbReference>
<reference evidence="2" key="1">
    <citation type="journal article" date="2019" name="Int. J. Syst. Evol. Microbiol.">
        <title>The Global Catalogue of Microorganisms (GCM) 10K type strain sequencing project: providing services to taxonomists for standard genome sequencing and annotation.</title>
        <authorList>
            <consortium name="The Broad Institute Genomics Platform"/>
            <consortium name="The Broad Institute Genome Sequencing Center for Infectious Disease"/>
            <person name="Wu L."/>
            <person name="Ma J."/>
        </authorList>
    </citation>
    <scope>NUCLEOTIDE SEQUENCE [LARGE SCALE GENOMIC DNA]</scope>
    <source>
        <strain evidence="2">TISTR 1511</strain>
    </source>
</reference>
<name>A0ABW5RKH1_9MICO</name>
<dbReference type="Proteomes" id="UP001597453">
    <property type="component" value="Unassembled WGS sequence"/>
</dbReference>
<proteinExistence type="predicted"/>
<protein>
    <submittedName>
        <fullName evidence="1">Uncharacterized protein</fullName>
    </submittedName>
</protein>
<accession>A0ABW5RKH1</accession>
<organism evidence="1 2">
    <name type="scientific">Gulosibacter bifidus</name>
    <dbReference type="NCBI Taxonomy" id="272239"/>
    <lineage>
        <taxon>Bacteria</taxon>
        <taxon>Bacillati</taxon>
        <taxon>Actinomycetota</taxon>
        <taxon>Actinomycetes</taxon>
        <taxon>Micrococcales</taxon>
        <taxon>Microbacteriaceae</taxon>
        <taxon>Gulosibacter</taxon>
    </lineage>
</organism>